<dbReference type="OMA" id="WLMPEYA"/>
<sequence>MKRLLSIILIAFILGCINTGQTSTTGVTVKDMLGRTVDVPKEVHRIVAVGPGCLRIIVYLNATNMVVGVEDFEKRYSFGRPYIIAHPELKNLPSIGPGGPGKLPNLEAIMKLKPDIIFATYIDEKTANDIQKKTGIPVVVLSYGELSNFTDEEFFSSLRLAGKILGREKRAEDIISFIKSAEEDLRKRTEKVKPKKVYVGGIGYKGAHGIESTKADYPPFEVLRAYNVASALGKGHKFIDKEILLKWQPEYIFIDEGGLRLILDDYKKNPEFYRSLRAVKEGKLYGLLPYNFYSTNIGTAIADAYFIGKVLYPEEFKDVDPEKKADEIYSFLVGKPVYKVLAEQFGGFGKIDLENGKVAYSLPQNP</sequence>
<dbReference type="SMR" id="A0A832SWN8"/>
<proteinExistence type="predicted"/>
<dbReference type="InterPro" id="IPR002491">
    <property type="entry name" value="ABC_transptr_periplasmic_BD"/>
</dbReference>
<dbReference type="SUPFAM" id="SSF53807">
    <property type="entry name" value="Helical backbone' metal receptor"/>
    <property type="match status" value="1"/>
</dbReference>
<feature type="domain" description="Fe/B12 periplasmic-binding" evidence="1">
    <location>
        <begin position="45"/>
        <end position="315"/>
    </location>
</feature>
<evidence type="ECO:0000313" key="2">
    <source>
        <dbReference type="EMBL" id="HII60249.1"/>
    </source>
</evidence>
<dbReference type="Gene3D" id="3.40.50.1980">
    <property type="entry name" value="Nitrogenase molybdenum iron protein domain"/>
    <property type="match status" value="2"/>
</dbReference>
<dbReference type="Pfam" id="PF01497">
    <property type="entry name" value="Peripla_BP_2"/>
    <property type="match status" value="1"/>
</dbReference>
<accession>A0A832SWN8</accession>
<comment type="caution">
    <text evidence="2">The sequence shown here is derived from an EMBL/GenBank/DDBJ whole genome shotgun (WGS) entry which is preliminary data.</text>
</comment>
<dbReference type="Proteomes" id="UP000617544">
    <property type="component" value="Unassembled WGS sequence"/>
</dbReference>
<gene>
    <name evidence="2" type="ORF">HA331_00470</name>
</gene>
<dbReference type="AlphaFoldDB" id="A0A832SWN8"/>
<name>A0A832SWN8_PYRHR</name>
<dbReference type="EMBL" id="DUJN01000002">
    <property type="protein sequence ID" value="HII60249.1"/>
    <property type="molecule type" value="Genomic_DNA"/>
</dbReference>
<dbReference type="PROSITE" id="PS50983">
    <property type="entry name" value="FE_B12_PBP"/>
    <property type="match status" value="1"/>
</dbReference>
<dbReference type="InterPro" id="IPR050902">
    <property type="entry name" value="ABC_Transporter_SBP"/>
</dbReference>
<dbReference type="CDD" id="cd01147">
    <property type="entry name" value="HemV-2"/>
    <property type="match status" value="1"/>
</dbReference>
<evidence type="ECO:0000259" key="1">
    <source>
        <dbReference type="PROSITE" id="PS50983"/>
    </source>
</evidence>
<evidence type="ECO:0000313" key="3">
    <source>
        <dbReference type="Proteomes" id="UP000617544"/>
    </source>
</evidence>
<dbReference type="PROSITE" id="PS51257">
    <property type="entry name" value="PROKAR_LIPOPROTEIN"/>
    <property type="match status" value="1"/>
</dbReference>
<dbReference type="PANTHER" id="PTHR30535">
    <property type="entry name" value="VITAMIN B12-BINDING PROTEIN"/>
    <property type="match status" value="1"/>
</dbReference>
<dbReference type="PANTHER" id="PTHR30535:SF34">
    <property type="entry name" value="MOLYBDATE-BINDING PROTEIN MOLA"/>
    <property type="match status" value="1"/>
</dbReference>
<protein>
    <submittedName>
        <fullName evidence="2">Iron ABC transporter substrate-binding protein</fullName>
    </submittedName>
</protein>
<reference evidence="2" key="1">
    <citation type="journal article" date="2020" name="bioRxiv">
        <title>A rank-normalized archaeal taxonomy based on genome phylogeny resolves widespread incomplete and uneven classifications.</title>
        <authorList>
            <person name="Rinke C."/>
            <person name="Chuvochina M."/>
            <person name="Mussig A.J."/>
            <person name="Chaumeil P.-A."/>
            <person name="Waite D.W."/>
            <person name="Whitman W.B."/>
            <person name="Parks D.H."/>
            <person name="Hugenholtz P."/>
        </authorList>
    </citation>
    <scope>NUCLEOTIDE SEQUENCE</scope>
    <source>
        <strain evidence="2">UBA8834</strain>
    </source>
</reference>
<dbReference type="GeneID" id="1443559"/>
<dbReference type="RefSeq" id="WP_010885324.1">
    <property type="nucleotide sequence ID" value="NZ_DUJN01000002.1"/>
</dbReference>
<organism evidence="2 3">
    <name type="scientific">Pyrococcus horikoshii</name>
    <dbReference type="NCBI Taxonomy" id="53953"/>
    <lineage>
        <taxon>Archaea</taxon>
        <taxon>Methanobacteriati</taxon>
        <taxon>Methanobacteriota</taxon>
        <taxon>Thermococci</taxon>
        <taxon>Thermococcales</taxon>
        <taxon>Thermococcaceae</taxon>
        <taxon>Pyrococcus</taxon>
    </lineage>
</organism>